<feature type="region of interest" description="Disordered" evidence="1">
    <location>
        <begin position="230"/>
        <end position="251"/>
    </location>
</feature>
<proteinExistence type="predicted"/>
<dbReference type="Proteomes" id="UP000559256">
    <property type="component" value="Unassembled WGS sequence"/>
</dbReference>
<accession>A0A8H5GE08</accession>
<evidence type="ECO:0000313" key="3">
    <source>
        <dbReference type="Proteomes" id="UP000559256"/>
    </source>
</evidence>
<comment type="caution">
    <text evidence="2">The sequence shown here is derived from an EMBL/GenBank/DDBJ whole genome shotgun (WGS) entry which is preliminary data.</text>
</comment>
<protein>
    <submittedName>
        <fullName evidence="2">Uncharacterized protein</fullName>
    </submittedName>
</protein>
<organism evidence="2 3">
    <name type="scientific">Tetrapyrgos nigripes</name>
    <dbReference type="NCBI Taxonomy" id="182062"/>
    <lineage>
        <taxon>Eukaryota</taxon>
        <taxon>Fungi</taxon>
        <taxon>Dikarya</taxon>
        <taxon>Basidiomycota</taxon>
        <taxon>Agaricomycotina</taxon>
        <taxon>Agaricomycetes</taxon>
        <taxon>Agaricomycetidae</taxon>
        <taxon>Agaricales</taxon>
        <taxon>Marasmiineae</taxon>
        <taxon>Marasmiaceae</taxon>
        <taxon>Tetrapyrgos</taxon>
    </lineage>
</organism>
<keyword evidence="3" id="KW-1185">Reference proteome</keyword>
<reference evidence="2 3" key="1">
    <citation type="journal article" date="2020" name="ISME J.">
        <title>Uncovering the hidden diversity of litter-decomposition mechanisms in mushroom-forming fungi.</title>
        <authorList>
            <person name="Floudas D."/>
            <person name="Bentzer J."/>
            <person name="Ahren D."/>
            <person name="Johansson T."/>
            <person name="Persson P."/>
            <person name="Tunlid A."/>
        </authorList>
    </citation>
    <scope>NUCLEOTIDE SEQUENCE [LARGE SCALE GENOMIC DNA]</scope>
    <source>
        <strain evidence="2 3">CBS 291.85</strain>
    </source>
</reference>
<feature type="compositionally biased region" description="Acidic residues" evidence="1">
    <location>
        <begin position="235"/>
        <end position="251"/>
    </location>
</feature>
<evidence type="ECO:0000256" key="1">
    <source>
        <dbReference type="SAM" id="MobiDB-lite"/>
    </source>
</evidence>
<dbReference type="EMBL" id="JAACJM010000034">
    <property type="protein sequence ID" value="KAF5363198.1"/>
    <property type="molecule type" value="Genomic_DNA"/>
</dbReference>
<dbReference type="AlphaFoldDB" id="A0A8H5GE08"/>
<gene>
    <name evidence="2" type="ORF">D9758_008315</name>
</gene>
<name>A0A8H5GE08_9AGAR</name>
<evidence type="ECO:0000313" key="2">
    <source>
        <dbReference type="EMBL" id="KAF5363198.1"/>
    </source>
</evidence>
<sequence length="251" mass="28585">MLAPLLSTLVLHGKNRHAKQQSACFPSIQGFLRSSQCQLQRLQLKEDFLNTSRLLKLLEQTPTLEHLNIDGGHGQHGIFQALTVKEGSELDASPKGRSKRVLVPRLTQLDTTIILCPRNQRQLEKELAAQRVEGPSDGGDGSKADEIYSMVQSRRQKHGQIGDEDVACMRFFRLSVQHYGPNVDTGRWINRFRSSTVPRLRNLTKDGLQLPELEINTMIKRQQVRWHFDWKDESSSDEDSEGQSNDEDDED</sequence>